<organism evidence="1 2">
    <name type="scientific">Eutypa lata (strain UCR-EL1)</name>
    <name type="common">Grapevine dieback disease fungus</name>
    <name type="synonym">Eutypa armeniacae</name>
    <dbReference type="NCBI Taxonomy" id="1287681"/>
    <lineage>
        <taxon>Eukaryota</taxon>
        <taxon>Fungi</taxon>
        <taxon>Dikarya</taxon>
        <taxon>Ascomycota</taxon>
        <taxon>Pezizomycotina</taxon>
        <taxon>Sordariomycetes</taxon>
        <taxon>Xylariomycetidae</taxon>
        <taxon>Xylariales</taxon>
        <taxon>Diatrypaceae</taxon>
        <taxon>Eutypa</taxon>
    </lineage>
</organism>
<dbReference type="KEGG" id="ela:UCREL1_3917"/>
<dbReference type="OrthoDB" id="4771300at2759"/>
<accession>M7SWY9</accession>
<dbReference type="AlphaFoldDB" id="M7SWY9"/>
<name>M7SWY9_EUTLA</name>
<dbReference type="EMBL" id="KB706136">
    <property type="protein sequence ID" value="EMR69063.1"/>
    <property type="molecule type" value="Genomic_DNA"/>
</dbReference>
<evidence type="ECO:0000313" key="2">
    <source>
        <dbReference type="Proteomes" id="UP000012174"/>
    </source>
</evidence>
<dbReference type="HOGENOM" id="CLU_2049700_0_0_1"/>
<evidence type="ECO:0000313" key="1">
    <source>
        <dbReference type="EMBL" id="EMR69063.1"/>
    </source>
</evidence>
<gene>
    <name evidence="1" type="ORF">UCREL1_3917</name>
</gene>
<proteinExistence type="predicted"/>
<dbReference type="Proteomes" id="UP000012174">
    <property type="component" value="Unassembled WGS sequence"/>
</dbReference>
<reference evidence="2" key="1">
    <citation type="journal article" date="2013" name="Genome Announc.">
        <title>Draft genome sequence of the grapevine dieback fungus Eutypa lata UCR-EL1.</title>
        <authorList>
            <person name="Blanco-Ulate B."/>
            <person name="Rolshausen P.E."/>
            <person name="Cantu D."/>
        </authorList>
    </citation>
    <scope>NUCLEOTIDE SEQUENCE [LARGE SCALE GENOMIC DNA]</scope>
    <source>
        <strain evidence="2">UCR-EL1</strain>
    </source>
</reference>
<keyword evidence="2" id="KW-1185">Reference proteome</keyword>
<dbReference type="OMA" id="CGHERDT"/>
<sequence>MPTFITEEQFSCGHGFEIFHQRTGDDEYVITETLPVPIRCLSCICQELLDSSVDGIPYISRRRAAELHMHFKVLRRGGMYGQLQMVKYQVLEPSNVDEFRAGVLGLAGFPEIKARFVAAW</sequence>
<protein>
    <submittedName>
        <fullName evidence="1">Uncharacterized protein</fullName>
    </submittedName>
</protein>